<dbReference type="InterPro" id="IPR015943">
    <property type="entry name" value="WD40/YVTN_repeat-like_dom_sf"/>
</dbReference>
<keyword evidence="2" id="KW-0677">Repeat</keyword>
<dbReference type="EMBL" id="MU069612">
    <property type="protein sequence ID" value="KAF5837534.1"/>
    <property type="molecule type" value="Genomic_DNA"/>
</dbReference>
<keyword evidence="5" id="KW-1185">Reference proteome</keyword>
<dbReference type="PANTHER" id="PTHR13720:SF33">
    <property type="entry name" value="HELP DOMAIN-CONTAINING PROTEIN"/>
    <property type="match status" value="1"/>
</dbReference>
<gene>
    <name evidence="4" type="ORF">DUNSADRAFT_4227</name>
</gene>
<dbReference type="InterPro" id="IPR011992">
    <property type="entry name" value="EF-hand-dom_pair"/>
</dbReference>
<name>A0ABQ7GSD6_DUNSA</name>
<dbReference type="Pfam" id="PF03451">
    <property type="entry name" value="HELP"/>
    <property type="match status" value="1"/>
</dbReference>
<feature type="region of interest" description="Disordered" evidence="3">
    <location>
        <begin position="37"/>
        <end position="77"/>
    </location>
</feature>
<reference evidence="4" key="1">
    <citation type="submission" date="2017-08" db="EMBL/GenBank/DDBJ databases">
        <authorList>
            <person name="Polle J.E."/>
            <person name="Barry K."/>
            <person name="Cushman J."/>
            <person name="Schmutz J."/>
            <person name="Tran D."/>
            <person name="Hathwaick L.T."/>
            <person name="Yim W.C."/>
            <person name="Jenkins J."/>
            <person name="Mckie-Krisberg Z.M."/>
            <person name="Prochnik S."/>
            <person name="Lindquist E."/>
            <person name="Dockter R.B."/>
            <person name="Adam C."/>
            <person name="Molina H."/>
            <person name="Bunkerborg J."/>
            <person name="Jin E."/>
            <person name="Buchheim M."/>
            <person name="Magnuson J."/>
        </authorList>
    </citation>
    <scope>NUCLEOTIDE SEQUENCE</scope>
    <source>
        <strain evidence="4">CCAP 19/18</strain>
    </source>
</reference>
<evidence type="ECO:0000256" key="1">
    <source>
        <dbReference type="ARBA" id="ARBA00022574"/>
    </source>
</evidence>
<comment type="caution">
    <text evidence="4">The sequence shown here is derived from an EMBL/GenBank/DDBJ whole genome shotgun (WGS) entry which is preliminary data.</text>
</comment>
<dbReference type="Proteomes" id="UP000815325">
    <property type="component" value="Unassembled WGS sequence"/>
</dbReference>
<evidence type="ECO:0000313" key="4">
    <source>
        <dbReference type="EMBL" id="KAF5837534.1"/>
    </source>
</evidence>
<sequence length="366" mass="40789">MDNTSPPQASKRRAILQDHGVAVPQYVQPVPQQVAPQFPNYPAVPPAVEPGGAVDRAARHSSTPRKRGYEPPPPISKLDVKRTIVPLGQGTEPTYWTTNRWGAPAIPNRSLGPNVVADAALAGIPQQKRKKKHYQRYGSAQIKDQDSVVYSTLNDLETLMRAALGALASFNEDERMILTRQFRREELRAQAVGDYSPPGLINVAQFRHAFKKFSVRVSEEQAHAMFIKYGHDSQGLLPYDMFATKLLTSPARMLALEPEQKGAYRPGMDGAFRGKIRYQFCHKPVFPPTNWDGSLALRSAQKPKAGLQLEFVYGYAGKLNTCNNMFWTADGKIVYYVAAVGIVYDPETHTQQFFHGSQQKCKHPAV</sequence>
<proteinExistence type="predicted"/>
<protein>
    <submittedName>
        <fullName evidence="4">Uncharacterized protein</fullName>
    </submittedName>
</protein>
<keyword evidence="1" id="KW-0853">WD repeat</keyword>
<dbReference type="InterPro" id="IPR005108">
    <property type="entry name" value="HELP"/>
</dbReference>
<dbReference type="Gene3D" id="2.130.10.10">
    <property type="entry name" value="YVTN repeat-like/Quinoprotein amine dehydrogenase"/>
    <property type="match status" value="2"/>
</dbReference>
<dbReference type="InterPro" id="IPR050630">
    <property type="entry name" value="WD_repeat_EMAP"/>
</dbReference>
<organism evidence="4 5">
    <name type="scientific">Dunaliella salina</name>
    <name type="common">Green alga</name>
    <name type="synonym">Protococcus salinus</name>
    <dbReference type="NCBI Taxonomy" id="3046"/>
    <lineage>
        <taxon>Eukaryota</taxon>
        <taxon>Viridiplantae</taxon>
        <taxon>Chlorophyta</taxon>
        <taxon>core chlorophytes</taxon>
        <taxon>Chlorophyceae</taxon>
        <taxon>CS clade</taxon>
        <taxon>Chlamydomonadales</taxon>
        <taxon>Dunaliellaceae</taxon>
        <taxon>Dunaliella</taxon>
    </lineage>
</organism>
<evidence type="ECO:0000256" key="2">
    <source>
        <dbReference type="ARBA" id="ARBA00022737"/>
    </source>
</evidence>
<evidence type="ECO:0000256" key="3">
    <source>
        <dbReference type="SAM" id="MobiDB-lite"/>
    </source>
</evidence>
<dbReference type="PANTHER" id="PTHR13720">
    <property type="entry name" value="WD-40 REPEAT PROTEIN"/>
    <property type="match status" value="1"/>
</dbReference>
<dbReference type="SUPFAM" id="SSF47473">
    <property type="entry name" value="EF-hand"/>
    <property type="match status" value="1"/>
</dbReference>
<accession>A0ABQ7GSD6</accession>
<evidence type="ECO:0000313" key="5">
    <source>
        <dbReference type="Proteomes" id="UP000815325"/>
    </source>
</evidence>